<sequence>MKYLPLRIVESLLSIFLIIGCASIYVHGDEIIKSAINIGVFLLIILLSCISFYLLSVEHKLTYKWLVLWFSYFIFFLIPFTLLNNLNYPMGNFFVLQFSLLPGLVFYFQFCRTVGNPWALMLKIDKFINVVAIISLIFWILFSILHISLPTGTIVIDWGPRRLIPSFYGIYFETQPVNFYGLSIIRNTAFFTEGPMYAFILSISLISRIFLFNKSIKSSFLIILTMLTTVTSTSLVVIGLTLFFKYLKDGKRPSVNTFKKILLPFVSIILLIFVAFILEQKTKGGESFGIRMDDIHAAFLTWKSHPFVGNGIGNFQSLINNMNSFRIQFKSPIEIGFSSGLFQVFALGGIFLTIIYIYPFVAFSVRQYKQIGIFSIAFPIILLIIFTFSIISYEWLFLIILAMLYTNSLRN</sequence>
<evidence type="ECO:0000313" key="3">
    <source>
        <dbReference type="Proteomes" id="UP000727071"/>
    </source>
</evidence>
<feature type="transmembrane region" description="Helical" evidence="1">
    <location>
        <begin position="62"/>
        <end position="82"/>
    </location>
</feature>
<keyword evidence="1" id="KW-0812">Transmembrane</keyword>
<dbReference type="AlphaFoldDB" id="A0AB35FX44"/>
<accession>A0AB35FX44</accession>
<dbReference type="RefSeq" id="WP_184284944.1">
    <property type="nucleotide sequence ID" value="NZ_JAHBFV010000003.1"/>
</dbReference>
<keyword evidence="1" id="KW-1133">Transmembrane helix</keyword>
<gene>
    <name evidence="2" type="ORF">KII88_01350</name>
</gene>
<keyword evidence="1" id="KW-0472">Membrane</keyword>
<organism evidence="2 3">
    <name type="scientific">Leuconostoc gelidum subsp. gelidum</name>
    <dbReference type="NCBI Taxonomy" id="1607839"/>
    <lineage>
        <taxon>Bacteria</taxon>
        <taxon>Bacillati</taxon>
        <taxon>Bacillota</taxon>
        <taxon>Bacilli</taxon>
        <taxon>Lactobacillales</taxon>
        <taxon>Lactobacillaceae</taxon>
        <taxon>Leuconostoc</taxon>
        <taxon>Leuconostoc gelidum group</taxon>
    </lineage>
</organism>
<dbReference type="PROSITE" id="PS51257">
    <property type="entry name" value="PROKAR_LIPOPROTEIN"/>
    <property type="match status" value="1"/>
</dbReference>
<proteinExistence type="predicted"/>
<dbReference type="Proteomes" id="UP000727071">
    <property type="component" value="Unassembled WGS sequence"/>
</dbReference>
<feature type="transmembrane region" description="Helical" evidence="1">
    <location>
        <begin position="335"/>
        <end position="359"/>
    </location>
</feature>
<feature type="transmembrane region" description="Helical" evidence="1">
    <location>
        <begin position="220"/>
        <end position="241"/>
    </location>
</feature>
<feature type="transmembrane region" description="Helical" evidence="1">
    <location>
        <begin position="34"/>
        <end position="55"/>
    </location>
</feature>
<feature type="transmembrane region" description="Helical" evidence="1">
    <location>
        <begin position="94"/>
        <end position="115"/>
    </location>
</feature>
<feature type="transmembrane region" description="Helical" evidence="1">
    <location>
        <begin position="371"/>
        <end position="404"/>
    </location>
</feature>
<feature type="transmembrane region" description="Helical" evidence="1">
    <location>
        <begin position="127"/>
        <end position="149"/>
    </location>
</feature>
<reference evidence="2" key="1">
    <citation type="submission" date="2021-05" db="EMBL/GenBank/DDBJ databases">
        <title>Pangenome of Leuconostoc gelidum warrants species status for Leuconostoc gelidum subsp. gasicomitatum.</title>
        <authorList>
            <person name="Johansson P."/>
            <person name="Sade E."/>
            <person name="Hultman J."/>
            <person name="Auvinen P."/>
            <person name="Bjorkroth J."/>
        </authorList>
    </citation>
    <scope>NUCLEOTIDE SEQUENCE</scope>
    <source>
        <strain evidence="2">C220d</strain>
    </source>
</reference>
<comment type="caution">
    <text evidence="2">The sequence shown here is derived from an EMBL/GenBank/DDBJ whole genome shotgun (WGS) entry which is preliminary data.</text>
</comment>
<evidence type="ECO:0000256" key="1">
    <source>
        <dbReference type="SAM" id="Phobius"/>
    </source>
</evidence>
<feature type="transmembrane region" description="Helical" evidence="1">
    <location>
        <begin position="261"/>
        <end position="278"/>
    </location>
</feature>
<feature type="transmembrane region" description="Helical" evidence="1">
    <location>
        <begin position="196"/>
        <end position="213"/>
    </location>
</feature>
<protein>
    <submittedName>
        <fullName evidence="2">Uncharacterized protein</fullName>
    </submittedName>
</protein>
<name>A0AB35FX44_LEUGE</name>
<evidence type="ECO:0000313" key="2">
    <source>
        <dbReference type="EMBL" id="MBZ6015191.1"/>
    </source>
</evidence>
<feature type="transmembrane region" description="Helical" evidence="1">
    <location>
        <begin position="12"/>
        <end position="28"/>
    </location>
</feature>
<dbReference type="EMBL" id="JAHBFV010000003">
    <property type="protein sequence ID" value="MBZ6015191.1"/>
    <property type="molecule type" value="Genomic_DNA"/>
</dbReference>